<evidence type="ECO:0000313" key="1">
    <source>
        <dbReference type="Proteomes" id="UP000887576"/>
    </source>
</evidence>
<evidence type="ECO:0000313" key="2">
    <source>
        <dbReference type="WBParaSite" id="JU765_v2.g10547.t1"/>
    </source>
</evidence>
<dbReference type="WBParaSite" id="JU765_v2.g10547.t1">
    <property type="protein sequence ID" value="JU765_v2.g10547.t1"/>
    <property type="gene ID" value="JU765_v2.g10547"/>
</dbReference>
<name>A0AC34PVZ6_9BILA</name>
<proteinExistence type="predicted"/>
<sequence>MQSYSWPSFEDLYLNKTLETIDETTENESSPMISMNSAPTSPTSVEIPQEPCHATALQPLSEPPMLWPKGLFQPVLAVIFVLIILFIIFFVLFHRFY</sequence>
<reference evidence="2" key="1">
    <citation type="submission" date="2022-11" db="UniProtKB">
        <authorList>
            <consortium name="WormBaseParasite"/>
        </authorList>
    </citation>
    <scope>IDENTIFICATION</scope>
</reference>
<dbReference type="Proteomes" id="UP000887576">
    <property type="component" value="Unplaced"/>
</dbReference>
<protein>
    <submittedName>
        <fullName evidence="2">Uncharacterized protein</fullName>
    </submittedName>
</protein>
<accession>A0AC34PVZ6</accession>
<organism evidence="1 2">
    <name type="scientific">Panagrolaimus sp. JU765</name>
    <dbReference type="NCBI Taxonomy" id="591449"/>
    <lineage>
        <taxon>Eukaryota</taxon>
        <taxon>Metazoa</taxon>
        <taxon>Ecdysozoa</taxon>
        <taxon>Nematoda</taxon>
        <taxon>Chromadorea</taxon>
        <taxon>Rhabditida</taxon>
        <taxon>Tylenchina</taxon>
        <taxon>Panagrolaimomorpha</taxon>
        <taxon>Panagrolaimoidea</taxon>
        <taxon>Panagrolaimidae</taxon>
        <taxon>Panagrolaimus</taxon>
    </lineage>
</organism>